<gene>
    <name evidence="2" type="ORF">GCL60_05435</name>
</gene>
<name>A0A6N6VV13_9BACT</name>
<proteinExistence type="predicted"/>
<keyword evidence="3" id="KW-1185">Reference proteome</keyword>
<sequence length="702" mass="78601">MKNLSSCIVISTFILVSCGKETAEKMNYLTDERKSVKDKFSEIMNDFNEKIDERTDSVGKGFNSITGLTADRCLENDNSKFIFEPNSRVSYEENLNSDQLQNKLGIGINATIPVQASGVPITLSPEMRYSIESSSSGLSRTANMTIEIIRGYNSLSASQNKYFKLREEQYKNLKENKAEFFNSCGDEIIIKQKIKAQLLITAKFNFSDSKTKSEFEAAMGASIPVPFNLGGNQAPAPVPPPTNPTPVLPSPPPTNPTPVLPSSPPTNPTPVLPSSPPTNPSLIDSNNVSSRIRIAEPSSNYSDLEPGVSSNRALVSNETNSRRIEVGTKKNLNATIDLLKDQLLSSNGDNKINPEAGMSPQIKVKFNNLSEETIRNISISIKAIQLGGDPTKLPTLLSATCKLSDPGACDSLFSSIQKYAAVDFPEQLKELPEASAEKTNNKYYLADTEKSLYGNFTILSPTGLNISKDIIKYTDKSILFSNFKLLVRKDLRKNFQNYIRSQDIENSKSFKNLATDEIQLVKSTKEVSENNLYTTYRFLNSCFNDIKLCQHEYMERKKEFILDQDNLFDEIKPWTLISSTDAKWQPVRTFLGISTSDRISSDFFYGSDLRGYTTFMIKYLDKNKNKITAKNYPGKDLSTSFRCATWWFDIGGKAWMRGVHPNNTYPISDHLVNLCEKKKISSVSQNSDLRDLDSFQLELWAE</sequence>
<feature type="region of interest" description="Disordered" evidence="1">
    <location>
        <begin position="230"/>
        <end position="284"/>
    </location>
</feature>
<comment type="caution">
    <text evidence="2">The sequence shown here is derived from an EMBL/GenBank/DDBJ whole genome shotgun (WGS) entry which is preliminary data.</text>
</comment>
<evidence type="ECO:0000313" key="3">
    <source>
        <dbReference type="Proteomes" id="UP000437748"/>
    </source>
</evidence>
<accession>A0A6N6VV13</accession>
<feature type="compositionally biased region" description="Pro residues" evidence="1">
    <location>
        <begin position="236"/>
        <end position="279"/>
    </location>
</feature>
<evidence type="ECO:0000256" key="1">
    <source>
        <dbReference type="SAM" id="MobiDB-lite"/>
    </source>
</evidence>
<dbReference type="EMBL" id="WFLM01000002">
    <property type="protein sequence ID" value="KAB8039704.1"/>
    <property type="molecule type" value="Genomic_DNA"/>
</dbReference>
<dbReference type="OrthoDB" id="5290206at2"/>
<dbReference type="Proteomes" id="UP000437748">
    <property type="component" value="Unassembled WGS sequence"/>
</dbReference>
<reference evidence="2 3" key="1">
    <citation type="submission" date="2019-10" db="EMBL/GenBank/DDBJ databases">
        <title>New species of Slilvanegrellaceae.</title>
        <authorList>
            <person name="Pitt A."/>
            <person name="Hahn M.W."/>
        </authorList>
    </citation>
    <scope>NUCLEOTIDE SEQUENCE [LARGE SCALE GENOMIC DNA]</scope>
    <source>
        <strain evidence="2 3">SP-Ram-0.45-NSY-1</strain>
    </source>
</reference>
<dbReference type="RefSeq" id="WP_153419122.1">
    <property type="nucleotide sequence ID" value="NZ_WFLM01000002.1"/>
</dbReference>
<evidence type="ECO:0000313" key="2">
    <source>
        <dbReference type="EMBL" id="KAB8039704.1"/>
    </source>
</evidence>
<dbReference type="PROSITE" id="PS51257">
    <property type="entry name" value="PROKAR_LIPOPROTEIN"/>
    <property type="match status" value="1"/>
</dbReference>
<dbReference type="AlphaFoldDB" id="A0A6N6VV13"/>
<organism evidence="2 3">
    <name type="scientific">Silvanigrella paludirubra</name>
    <dbReference type="NCBI Taxonomy" id="2499159"/>
    <lineage>
        <taxon>Bacteria</taxon>
        <taxon>Pseudomonadati</taxon>
        <taxon>Bdellovibrionota</taxon>
        <taxon>Oligoflexia</taxon>
        <taxon>Silvanigrellales</taxon>
        <taxon>Silvanigrellaceae</taxon>
        <taxon>Silvanigrella</taxon>
    </lineage>
</organism>
<protein>
    <submittedName>
        <fullName evidence="2">Uncharacterized protein</fullName>
    </submittedName>
</protein>